<dbReference type="InterPro" id="IPR029063">
    <property type="entry name" value="SAM-dependent_MTases_sf"/>
</dbReference>
<dbReference type="SUPFAM" id="SSF53335">
    <property type="entry name" value="S-adenosyl-L-methionine-dependent methyltransferases"/>
    <property type="match status" value="1"/>
</dbReference>
<evidence type="ECO:0000256" key="1">
    <source>
        <dbReference type="ARBA" id="ARBA00022603"/>
    </source>
</evidence>
<dbReference type="CDD" id="cd02440">
    <property type="entry name" value="AdoMet_MTases"/>
    <property type="match status" value="1"/>
</dbReference>
<evidence type="ECO:0000259" key="3">
    <source>
        <dbReference type="Pfam" id="PF13649"/>
    </source>
</evidence>
<evidence type="ECO:0000313" key="4">
    <source>
        <dbReference type="EMBL" id="TDO33126.1"/>
    </source>
</evidence>
<dbReference type="PANTHER" id="PTHR43861:SF1">
    <property type="entry name" value="TRANS-ACONITATE 2-METHYLTRANSFERASE"/>
    <property type="match status" value="1"/>
</dbReference>
<dbReference type="AlphaFoldDB" id="A0A4R6JEU7"/>
<accession>A0A4R6JEU7</accession>
<feature type="domain" description="Methyltransferase" evidence="3">
    <location>
        <begin position="56"/>
        <end position="146"/>
    </location>
</feature>
<protein>
    <submittedName>
        <fullName evidence="4">Methyltransferase family protein</fullName>
    </submittedName>
</protein>
<proteinExistence type="predicted"/>
<name>A0A4R6JEU7_9ACTN</name>
<dbReference type="EMBL" id="SNWR01000002">
    <property type="protein sequence ID" value="TDO33126.1"/>
    <property type="molecule type" value="Genomic_DNA"/>
</dbReference>
<evidence type="ECO:0000256" key="2">
    <source>
        <dbReference type="ARBA" id="ARBA00022679"/>
    </source>
</evidence>
<gene>
    <name evidence="4" type="ORF">C8E87_8611</name>
</gene>
<organism evidence="4 5">
    <name type="scientific">Paractinoplanes brasiliensis</name>
    <dbReference type="NCBI Taxonomy" id="52695"/>
    <lineage>
        <taxon>Bacteria</taxon>
        <taxon>Bacillati</taxon>
        <taxon>Actinomycetota</taxon>
        <taxon>Actinomycetes</taxon>
        <taxon>Micromonosporales</taxon>
        <taxon>Micromonosporaceae</taxon>
        <taxon>Paractinoplanes</taxon>
    </lineage>
</organism>
<keyword evidence="5" id="KW-1185">Reference proteome</keyword>
<dbReference type="GO" id="GO:0032259">
    <property type="term" value="P:methylation"/>
    <property type="evidence" value="ECO:0007669"/>
    <property type="project" value="UniProtKB-KW"/>
</dbReference>
<dbReference type="Pfam" id="PF13649">
    <property type="entry name" value="Methyltransf_25"/>
    <property type="match status" value="1"/>
</dbReference>
<evidence type="ECO:0000313" key="5">
    <source>
        <dbReference type="Proteomes" id="UP000294901"/>
    </source>
</evidence>
<dbReference type="InterPro" id="IPR041698">
    <property type="entry name" value="Methyltransf_25"/>
</dbReference>
<dbReference type="Proteomes" id="UP000294901">
    <property type="component" value="Unassembled WGS sequence"/>
</dbReference>
<dbReference type="RefSeq" id="WP_133879006.1">
    <property type="nucleotide sequence ID" value="NZ_BOMD01000053.1"/>
</dbReference>
<comment type="caution">
    <text evidence="4">The sequence shown here is derived from an EMBL/GenBank/DDBJ whole genome shotgun (WGS) entry which is preliminary data.</text>
</comment>
<reference evidence="4 5" key="1">
    <citation type="submission" date="2019-03" db="EMBL/GenBank/DDBJ databases">
        <title>Sequencing the genomes of 1000 actinobacteria strains.</title>
        <authorList>
            <person name="Klenk H.-P."/>
        </authorList>
    </citation>
    <scope>NUCLEOTIDE SEQUENCE [LARGE SCALE GENOMIC DNA]</scope>
    <source>
        <strain evidence="4 5">DSM 43805</strain>
    </source>
</reference>
<sequence length="212" mass="23496">MSISARSTVFAVNPQPVRDAYSTMSEQYIALFHGQAHHDDDTTLIGGHLLGLDGPILDLGCGPGHWTAFLHARGADVTGVDLVPEFIDHARTTFAGPRFRLGSMTELDVPDHSAAGILSWYSTIHLPPPELEHTLAAFRRLLTPYGPLVIGFFDSDDGVAQFDHKVHPAYRWPVDEFAARLTRAGFTELERRQHQFPERPDRKYAAIAARAC</sequence>
<dbReference type="OrthoDB" id="9805171at2"/>
<dbReference type="Gene3D" id="3.40.50.150">
    <property type="entry name" value="Vaccinia Virus protein VP39"/>
    <property type="match status" value="1"/>
</dbReference>
<keyword evidence="2 4" id="KW-0808">Transferase</keyword>
<dbReference type="PANTHER" id="PTHR43861">
    <property type="entry name" value="TRANS-ACONITATE 2-METHYLTRANSFERASE-RELATED"/>
    <property type="match status" value="1"/>
</dbReference>
<keyword evidence="1 4" id="KW-0489">Methyltransferase</keyword>
<dbReference type="GO" id="GO:0008168">
    <property type="term" value="F:methyltransferase activity"/>
    <property type="evidence" value="ECO:0007669"/>
    <property type="project" value="UniProtKB-KW"/>
</dbReference>